<proteinExistence type="predicted"/>
<name>A0A813P651_9BILA</name>
<evidence type="ECO:0000313" key="1">
    <source>
        <dbReference type="EMBL" id="CAF0731709.1"/>
    </source>
</evidence>
<dbReference type="EMBL" id="CAJNOM010000004">
    <property type="protein sequence ID" value="CAF0749830.1"/>
    <property type="molecule type" value="Genomic_DNA"/>
</dbReference>
<dbReference type="EMBL" id="CAJNOI010000004">
    <property type="protein sequence ID" value="CAF0739933.1"/>
    <property type="molecule type" value="Genomic_DNA"/>
</dbReference>
<evidence type="ECO:0000313" key="2">
    <source>
        <dbReference type="EMBL" id="CAF0739933.1"/>
    </source>
</evidence>
<dbReference type="Proteomes" id="UP000663832">
    <property type="component" value="Unassembled WGS sequence"/>
</dbReference>
<reference evidence="3" key="1">
    <citation type="submission" date="2021-02" db="EMBL/GenBank/DDBJ databases">
        <authorList>
            <person name="Nowell W R."/>
        </authorList>
    </citation>
    <scope>NUCLEOTIDE SEQUENCE</scope>
</reference>
<dbReference type="InterPro" id="IPR035069">
    <property type="entry name" value="TTHA1013/TTHA0281-like"/>
</dbReference>
<evidence type="ECO:0000313" key="4">
    <source>
        <dbReference type="Proteomes" id="UP000663832"/>
    </source>
</evidence>
<dbReference type="SUPFAM" id="SSF143100">
    <property type="entry name" value="TTHA1013/TTHA0281-like"/>
    <property type="match status" value="1"/>
</dbReference>
<dbReference type="AlphaFoldDB" id="A0A813P651"/>
<evidence type="ECO:0008006" key="5">
    <source>
        <dbReference type="Google" id="ProtNLM"/>
    </source>
</evidence>
<comment type="caution">
    <text evidence="3">The sequence shown here is derived from an EMBL/GenBank/DDBJ whole genome shotgun (WGS) entry which is preliminary data.</text>
</comment>
<protein>
    <recommendedName>
        <fullName evidence="5">HicB family protein</fullName>
    </recommendedName>
</protein>
<organism evidence="3 4">
    <name type="scientific">Adineta steineri</name>
    <dbReference type="NCBI Taxonomy" id="433720"/>
    <lineage>
        <taxon>Eukaryota</taxon>
        <taxon>Metazoa</taxon>
        <taxon>Spiralia</taxon>
        <taxon>Gnathifera</taxon>
        <taxon>Rotifera</taxon>
        <taxon>Eurotatoria</taxon>
        <taxon>Bdelloidea</taxon>
        <taxon>Adinetida</taxon>
        <taxon>Adinetidae</taxon>
        <taxon>Adineta</taxon>
    </lineage>
</organism>
<gene>
    <name evidence="2" type="ORF">BJG266_LOCUS1776</name>
    <name evidence="3" type="ORF">QVE165_LOCUS1425</name>
    <name evidence="1" type="ORF">QVE165_LOCUS316</name>
</gene>
<keyword evidence="4" id="KW-1185">Reference proteome</keyword>
<dbReference type="OrthoDB" id="10008287at2759"/>
<accession>A0A813P651</accession>
<evidence type="ECO:0000313" key="3">
    <source>
        <dbReference type="EMBL" id="CAF0749830.1"/>
    </source>
</evidence>
<dbReference type="Proteomes" id="UP000663877">
    <property type="component" value="Unassembled WGS sequence"/>
</dbReference>
<sequence>MSFLNNRDISKISLKDNKYHIPFIYNTDEDGYYYGCYRDRFFDIRGCVQGETPEELLKQCYESFTLCMEGQKQVPFNVNDLENVVIFDIIECKTEEEEDLASDMEKAGKGFEEIIEALNR</sequence>
<dbReference type="EMBL" id="CAJNOM010000001">
    <property type="protein sequence ID" value="CAF0731709.1"/>
    <property type="molecule type" value="Genomic_DNA"/>
</dbReference>